<protein>
    <submittedName>
        <fullName evidence="1">DUF3025 domain-containing protein</fullName>
    </submittedName>
</protein>
<dbReference type="EMBL" id="CP106881">
    <property type="protein sequence ID" value="UYG50537.1"/>
    <property type="molecule type" value="Genomic_DNA"/>
</dbReference>
<evidence type="ECO:0000313" key="2">
    <source>
        <dbReference type="Proteomes" id="UP001162800"/>
    </source>
</evidence>
<dbReference type="RefSeq" id="WP_231041634.1">
    <property type="nucleotide sequence ID" value="NZ_CP106881.1"/>
</dbReference>
<dbReference type="InterPro" id="IPR021390">
    <property type="entry name" value="DUF3025"/>
</dbReference>
<keyword evidence="2" id="KW-1185">Reference proteome</keyword>
<reference evidence="1" key="1">
    <citation type="submission" date="2022-09" db="EMBL/GenBank/DDBJ databases">
        <title>The complete genome of Acidovorax sp. 5MLIR.</title>
        <authorList>
            <person name="Liu L."/>
            <person name="Yue J."/>
            <person name="Yang F."/>
            <person name="Yuan J."/>
            <person name="Li L."/>
        </authorList>
    </citation>
    <scope>NUCLEOTIDE SEQUENCE</scope>
    <source>
        <strain evidence="1">5MLIR</strain>
    </source>
</reference>
<evidence type="ECO:0000313" key="1">
    <source>
        <dbReference type="EMBL" id="UYG50537.1"/>
    </source>
</evidence>
<sequence length="273" mass="30329">MKAQPPEAAWAEVDWSAPWLQSMRAVAEPLWQRIAAGESVPDTVNAGLAALQAQGRLAELAQWRFVPQEQLPAGMAYEAFIHREHAVPTRCNLHDFFNAMVWLHYPRLKRQLNALQAQQIAQDGVGARRGPLRDAATLLDENGALLLAPPALQEALRRRDWQQLGIGLRPLWQRARLLPLGHALLEKLVQPRKSITAHVLCLPEHIAPHEVDAALATQCSAAWLAQKPFSPLPVLGVPGWWTGNEQLCFYDDPCVFRSARPHNSIQHTDGAAA</sequence>
<name>A0ABY6G7H2_9BURK</name>
<dbReference type="Pfam" id="PF11227">
    <property type="entry name" value="DUF3025"/>
    <property type="match status" value="1"/>
</dbReference>
<gene>
    <name evidence="1" type="ORF">M9799_10530</name>
</gene>
<proteinExistence type="predicted"/>
<accession>A0ABY6G7H2</accession>
<organism evidence="1 2">
    <name type="scientific">Comamonas endophytica</name>
    <dbReference type="NCBI Taxonomy" id="2949090"/>
    <lineage>
        <taxon>Bacteria</taxon>
        <taxon>Pseudomonadati</taxon>
        <taxon>Pseudomonadota</taxon>
        <taxon>Betaproteobacteria</taxon>
        <taxon>Burkholderiales</taxon>
        <taxon>Comamonadaceae</taxon>
        <taxon>Comamonas</taxon>
    </lineage>
</organism>
<dbReference type="Proteomes" id="UP001162800">
    <property type="component" value="Chromosome"/>
</dbReference>